<name>A0A6A4V7Z0_AMPAM</name>
<dbReference type="GO" id="GO:0034464">
    <property type="term" value="C:BBSome"/>
    <property type="evidence" value="ECO:0007669"/>
    <property type="project" value="InterPro"/>
</dbReference>
<sequence>MAAWILKARALTQQVYMDDIEADEDGIADTVMDDNAIAQVARPGTSLKTPGTQRGGTSQAFRPTSQSGRPISGMVRPGSQSARPGTMEQALRTARTARTARPISASTGRTVRIGTASMLSAPDGPFINLARLNLAKYASEQTLAKPLFEYIFYHENDIRHACDLASQATQAVSYKDWWWKLALGKCYYRLGMFREAEKQFKSALKQQPMVATVLHLCRVYVRLDQPIAALSVFRQGLDSFPDEVSLLTGIARIYEGLNDITRAAKFYKDVLQQDATNVEAIACIGLNHFYGDQPEVALRFYRRLLQMGIYNAEIFNNLGLCCFYAQQYDMTLTCFQRALSLADDQTAGDVWYNVGHVAVGIADINLAYQCFRLALVSNHDHAEAYNNLGVLEQQQGRPEKARAFFQTAAALAPHMFEPLYNHAALSEKMGDLQSAYIIIKKALDAYPDHVDSARLFEKLQQSFSSI</sequence>
<feature type="repeat" description="TPR" evidence="3">
    <location>
        <begin position="312"/>
        <end position="345"/>
    </location>
</feature>
<dbReference type="OrthoDB" id="421121at2759"/>
<dbReference type="GO" id="GO:0097730">
    <property type="term" value="C:non-motile cilium"/>
    <property type="evidence" value="ECO:0007669"/>
    <property type="project" value="TreeGrafter"/>
</dbReference>
<dbReference type="InterPro" id="IPR011990">
    <property type="entry name" value="TPR-like_helical_dom_sf"/>
</dbReference>
<reference evidence="5 6" key="1">
    <citation type="submission" date="2019-07" db="EMBL/GenBank/DDBJ databases">
        <title>Draft genome assembly of a fouling barnacle, Amphibalanus amphitrite (Darwin, 1854): The first reference genome for Thecostraca.</title>
        <authorList>
            <person name="Kim W."/>
        </authorList>
    </citation>
    <scope>NUCLEOTIDE SEQUENCE [LARGE SCALE GENOMIC DNA]</scope>
    <source>
        <strain evidence="5">SNU_AA5</strain>
        <tissue evidence="5">Soma without cirri and trophi</tissue>
    </source>
</reference>
<dbReference type="SMART" id="SM00028">
    <property type="entry name" value="TPR"/>
    <property type="match status" value="6"/>
</dbReference>
<dbReference type="Pfam" id="PF13174">
    <property type="entry name" value="TPR_6"/>
    <property type="match status" value="1"/>
</dbReference>
<dbReference type="Pfam" id="PF13181">
    <property type="entry name" value="TPR_8"/>
    <property type="match status" value="1"/>
</dbReference>
<dbReference type="InterPro" id="IPR013105">
    <property type="entry name" value="TPR_2"/>
</dbReference>
<proteinExistence type="predicted"/>
<dbReference type="EMBL" id="VIIS01001934">
    <property type="protein sequence ID" value="KAF0290706.1"/>
    <property type="molecule type" value="Genomic_DNA"/>
</dbReference>
<accession>A0A6A4V7Z0</accession>
<comment type="caution">
    <text evidence="5">The sequence shown here is derived from an EMBL/GenBank/DDBJ whole genome shotgun (WGS) entry which is preliminary data.</text>
</comment>
<dbReference type="CDD" id="cd21341">
    <property type="entry name" value="TTC8_N"/>
    <property type="match status" value="1"/>
</dbReference>
<dbReference type="InterPro" id="IPR019734">
    <property type="entry name" value="TPR_rpt"/>
</dbReference>
<dbReference type="GO" id="GO:0036064">
    <property type="term" value="C:ciliary basal body"/>
    <property type="evidence" value="ECO:0007669"/>
    <property type="project" value="TreeGrafter"/>
</dbReference>
<feature type="region of interest" description="Disordered" evidence="4">
    <location>
        <begin position="42"/>
        <end position="85"/>
    </location>
</feature>
<dbReference type="InterPro" id="IPR028796">
    <property type="entry name" value="BBS8"/>
</dbReference>
<organism evidence="5 6">
    <name type="scientific">Amphibalanus amphitrite</name>
    <name type="common">Striped barnacle</name>
    <name type="synonym">Balanus amphitrite</name>
    <dbReference type="NCBI Taxonomy" id="1232801"/>
    <lineage>
        <taxon>Eukaryota</taxon>
        <taxon>Metazoa</taxon>
        <taxon>Ecdysozoa</taxon>
        <taxon>Arthropoda</taxon>
        <taxon>Crustacea</taxon>
        <taxon>Multicrustacea</taxon>
        <taxon>Cirripedia</taxon>
        <taxon>Thoracica</taxon>
        <taxon>Thoracicalcarea</taxon>
        <taxon>Balanomorpha</taxon>
        <taxon>Balanoidea</taxon>
        <taxon>Balanidae</taxon>
        <taxon>Amphibalaninae</taxon>
        <taxon>Amphibalanus</taxon>
    </lineage>
</organism>
<dbReference type="Proteomes" id="UP000440578">
    <property type="component" value="Unassembled WGS sequence"/>
</dbReference>
<dbReference type="GO" id="GO:1905515">
    <property type="term" value="P:non-motile cilium assembly"/>
    <property type="evidence" value="ECO:0007669"/>
    <property type="project" value="InterPro"/>
</dbReference>
<dbReference type="Gene3D" id="1.25.40.10">
    <property type="entry name" value="Tetratricopeptide repeat domain"/>
    <property type="match status" value="1"/>
</dbReference>
<feature type="repeat" description="TPR" evidence="3">
    <location>
        <begin position="382"/>
        <end position="415"/>
    </location>
</feature>
<gene>
    <name evidence="5" type="primary">Ttc8_0</name>
    <name evidence="5" type="ORF">FJT64_011095</name>
</gene>
<evidence type="ECO:0000256" key="2">
    <source>
        <dbReference type="ARBA" id="ARBA00022803"/>
    </source>
</evidence>
<dbReference type="FunFam" id="1.25.40.10:FF:000300">
    <property type="entry name" value="Tetratricopeptide repeat domain 8"/>
    <property type="match status" value="1"/>
</dbReference>
<dbReference type="PANTHER" id="PTHR44177">
    <property type="entry name" value="TETRATRICOPEPTIDE REPEAT PROTEIN 8"/>
    <property type="match status" value="1"/>
</dbReference>
<keyword evidence="2 3" id="KW-0802">TPR repeat</keyword>
<evidence type="ECO:0000313" key="5">
    <source>
        <dbReference type="EMBL" id="KAF0290706.1"/>
    </source>
</evidence>
<dbReference type="PANTHER" id="PTHR44177:SF1">
    <property type="entry name" value="TETRATRICOPEPTIDE REPEAT PROTEIN 8"/>
    <property type="match status" value="1"/>
</dbReference>
<dbReference type="SUPFAM" id="SSF48452">
    <property type="entry name" value="TPR-like"/>
    <property type="match status" value="1"/>
</dbReference>
<feature type="compositionally biased region" description="Polar residues" evidence="4">
    <location>
        <begin position="46"/>
        <end position="69"/>
    </location>
</feature>
<keyword evidence="6" id="KW-1185">Reference proteome</keyword>
<dbReference type="Pfam" id="PF07719">
    <property type="entry name" value="TPR_2"/>
    <property type="match status" value="1"/>
</dbReference>
<dbReference type="Pfam" id="PF13432">
    <property type="entry name" value="TPR_16"/>
    <property type="match status" value="1"/>
</dbReference>
<evidence type="ECO:0000256" key="4">
    <source>
        <dbReference type="SAM" id="MobiDB-lite"/>
    </source>
</evidence>
<evidence type="ECO:0000313" key="6">
    <source>
        <dbReference type="Proteomes" id="UP000440578"/>
    </source>
</evidence>
<dbReference type="PROSITE" id="PS50005">
    <property type="entry name" value="TPR"/>
    <property type="match status" value="2"/>
</dbReference>
<protein>
    <submittedName>
        <fullName evidence="5">Tetratricopeptide repeat protein 8</fullName>
    </submittedName>
</protein>
<keyword evidence="1" id="KW-0677">Repeat</keyword>
<dbReference type="AlphaFoldDB" id="A0A6A4V7Z0"/>
<evidence type="ECO:0000256" key="3">
    <source>
        <dbReference type="PROSITE-ProRule" id="PRU00339"/>
    </source>
</evidence>
<evidence type="ECO:0000256" key="1">
    <source>
        <dbReference type="ARBA" id="ARBA00022737"/>
    </source>
</evidence>